<dbReference type="PRINTS" id="PR00463">
    <property type="entry name" value="EP450I"/>
</dbReference>
<dbReference type="Pfam" id="PF00067">
    <property type="entry name" value="p450"/>
    <property type="match status" value="1"/>
</dbReference>
<dbReference type="GO" id="GO:0004497">
    <property type="term" value="F:monooxygenase activity"/>
    <property type="evidence" value="ECO:0007669"/>
    <property type="project" value="UniProtKB-KW"/>
</dbReference>
<dbReference type="PROSITE" id="PS00086">
    <property type="entry name" value="CYTOCHROME_P450"/>
    <property type="match status" value="1"/>
</dbReference>
<evidence type="ECO:0008006" key="7">
    <source>
        <dbReference type="Google" id="ProtNLM"/>
    </source>
</evidence>
<keyword evidence="2 3" id="KW-0408">Iron</keyword>
<feature type="binding site" description="axial binding residue" evidence="2">
    <location>
        <position position="463"/>
    </location>
    <ligand>
        <name>heme</name>
        <dbReference type="ChEBI" id="CHEBI:30413"/>
    </ligand>
    <ligandPart>
        <name>Fe</name>
        <dbReference type="ChEBI" id="CHEBI:18248"/>
    </ligandPart>
</feature>
<dbReference type="GO" id="GO:0020037">
    <property type="term" value="F:heme binding"/>
    <property type="evidence" value="ECO:0007669"/>
    <property type="project" value="InterPro"/>
</dbReference>
<dbReference type="PANTHER" id="PTHR24291">
    <property type="entry name" value="CYTOCHROME P450 FAMILY 4"/>
    <property type="match status" value="1"/>
</dbReference>
<keyword evidence="4" id="KW-1133">Transmembrane helix</keyword>
<comment type="similarity">
    <text evidence="1 3">Belongs to the cytochrome P450 family.</text>
</comment>
<feature type="transmembrane region" description="Helical" evidence="4">
    <location>
        <begin position="231"/>
        <end position="251"/>
    </location>
</feature>
<name>A0A6G0WQT3_9STRA</name>
<dbReference type="PANTHER" id="PTHR24291:SF175">
    <property type="entry name" value="CYTOCHROME P450"/>
    <property type="match status" value="1"/>
</dbReference>
<dbReference type="Gene3D" id="1.10.630.10">
    <property type="entry name" value="Cytochrome P450"/>
    <property type="match status" value="1"/>
</dbReference>
<feature type="transmembrane region" description="Helical" evidence="4">
    <location>
        <begin position="12"/>
        <end position="31"/>
    </location>
</feature>
<dbReference type="EMBL" id="VJMJ01000161">
    <property type="protein sequence ID" value="KAF0729796.1"/>
    <property type="molecule type" value="Genomic_DNA"/>
</dbReference>
<dbReference type="InterPro" id="IPR002401">
    <property type="entry name" value="Cyt_P450_E_grp-I"/>
</dbReference>
<dbReference type="GO" id="GO:0016705">
    <property type="term" value="F:oxidoreductase activity, acting on paired donors, with incorporation or reduction of molecular oxygen"/>
    <property type="evidence" value="ECO:0007669"/>
    <property type="project" value="InterPro"/>
</dbReference>
<comment type="caution">
    <text evidence="5">The sequence shown here is derived from an EMBL/GenBank/DDBJ whole genome shotgun (WGS) entry which is preliminary data.</text>
</comment>
<keyword evidence="4" id="KW-0812">Transmembrane</keyword>
<protein>
    <recommendedName>
        <fullName evidence="7">Cytochrome P450</fullName>
    </recommendedName>
</protein>
<gene>
    <name evidence="5" type="ORF">Ae201684_012684</name>
</gene>
<evidence type="ECO:0000256" key="1">
    <source>
        <dbReference type="ARBA" id="ARBA00010617"/>
    </source>
</evidence>
<evidence type="ECO:0000256" key="2">
    <source>
        <dbReference type="PIRSR" id="PIRSR602401-1"/>
    </source>
</evidence>
<keyword evidence="3" id="KW-0560">Oxidoreductase</keyword>
<keyword evidence="6" id="KW-1185">Reference proteome</keyword>
<dbReference type="PRINTS" id="PR00385">
    <property type="entry name" value="P450"/>
</dbReference>
<dbReference type="Proteomes" id="UP000481153">
    <property type="component" value="Unassembled WGS sequence"/>
</dbReference>
<reference evidence="5 6" key="1">
    <citation type="submission" date="2019-07" db="EMBL/GenBank/DDBJ databases">
        <title>Genomics analysis of Aphanomyces spp. identifies a new class of oomycete effector associated with host adaptation.</title>
        <authorList>
            <person name="Gaulin E."/>
        </authorList>
    </citation>
    <scope>NUCLEOTIDE SEQUENCE [LARGE SCALE GENOMIC DNA]</scope>
    <source>
        <strain evidence="5 6">ATCC 201684</strain>
    </source>
</reference>
<evidence type="ECO:0000313" key="5">
    <source>
        <dbReference type="EMBL" id="KAF0729796.1"/>
    </source>
</evidence>
<keyword evidence="4" id="KW-0472">Membrane</keyword>
<dbReference type="InterPro" id="IPR001128">
    <property type="entry name" value="Cyt_P450"/>
</dbReference>
<evidence type="ECO:0000256" key="3">
    <source>
        <dbReference type="RuleBase" id="RU000461"/>
    </source>
</evidence>
<keyword evidence="2 3" id="KW-0349">Heme</keyword>
<organism evidence="5 6">
    <name type="scientific">Aphanomyces euteiches</name>
    <dbReference type="NCBI Taxonomy" id="100861"/>
    <lineage>
        <taxon>Eukaryota</taxon>
        <taxon>Sar</taxon>
        <taxon>Stramenopiles</taxon>
        <taxon>Oomycota</taxon>
        <taxon>Saprolegniomycetes</taxon>
        <taxon>Saprolegniales</taxon>
        <taxon>Verrucalvaceae</taxon>
        <taxon>Aphanomyces</taxon>
    </lineage>
</organism>
<sequence length="578" mass="64594">MVSSFEMNLNLSTLSIAGATALLVLFGAVLLRRSSKENPLMRLSSPNASSALFGHLFDLYVSVINWKTTQPYPEPFLSWVKTYGGAIYLREFMDDKVLLSDPLALQHVMVTNAKNYPHEPVVEGFFADATMGPGLLSTNDAAHDRFRKILNPHFTSLQVKTFVELFHTHALQCCNSVLAKASLSQTSIDLGAVLKQLVLKIIGLAAFNYDFNQDPAALTAYHDFMMEMNPFLFVGIFLIPGFLHFPLPVLLRRRRAQYKLKDLFVKTINERLTAKSTQSGKTKDLLDLMLPYSTTKEAITHTISFMVGGHESPMAVLGYIFAFLCSHPESVDRIRQEYRQALAMDPNFASRDALSALSYTLAVVNETMRLHPAVYELADRITREDDADVPMSDGSFVHLPKGTKVQINIAAKHRNPKYWSNPDSFILNRFMEGTKEWNDDLALRQGKSHAFIFMPFGAGSKQCIGYRFALAEMQVIVATFLSQFDFKLAKNADIRPMCNLLVLQPANLQVVVTPVSGSIDKIETPSMPPALLATKAKLQKVKCMTVTTAQMLICHPFRRAENKSLCVSSVDFGEMPRA</sequence>
<dbReference type="InterPro" id="IPR036396">
    <property type="entry name" value="Cyt_P450_sf"/>
</dbReference>
<keyword evidence="2 3" id="KW-0479">Metal-binding</keyword>
<proteinExistence type="inferred from homology"/>
<comment type="cofactor">
    <cofactor evidence="2">
        <name>heme</name>
        <dbReference type="ChEBI" id="CHEBI:30413"/>
    </cofactor>
</comment>
<evidence type="ECO:0000256" key="4">
    <source>
        <dbReference type="SAM" id="Phobius"/>
    </source>
</evidence>
<dbReference type="InterPro" id="IPR017972">
    <property type="entry name" value="Cyt_P450_CS"/>
</dbReference>
<dbReference type="AlphaFoldDB" id="A0A6G0WQT3"/>
<dbReference type="SUPFAM" id="SSF48264">
    <property type="entry name" value="Cytochrome P450"/>
    <property type="match status" value="1"/>
</dbReference>
<dbReference type="GO" id="GO:0005506">
    <property type="term" value="F:iron ion binding"/>
    <property type="evidence" value="ECO:0007669"/>
    <property type="project" value="InterPro"/>
</dbReference>
<keyword evidence="3" id="KW-0503">Monooxygenase</keyword>
<accession>A0A6G0WQT3</accession>
<evidence type="ECO:0000313" key="6">
    <source>
        <dbReference type="Proteomes" id="UP000481153"/>
    </source>
</evidence>
<dbReference type="InterPro" id="IPR050196">
    <property type="entry name" value="Cytochrome_P450_Monoox"/>
</dbReference>
<dbReference type="VEuPathDB" id="FungiDB:AeMF1_011950"/>